<dbReference type="SFLD" id="SFLDG01129">
    <property type="entry name" value="C1.5:_HAD__Beta-PGM__Phosphata"/>
    <property type="match status" value="1"/>
</dbReference>
<dbReference type="eggNOG" id="ENOG502S4QM">
    <property type="taxonomic scope" value="Eukaryota"/>
</dbReference>
<dbReference type="HOGENOM" id="CLU_014921_0_0_1"/>
<proteinExistence type="predicted"/>
<sequence>MGDSIANGVQSGKPVLFFDIDNCLYSRSHKIHTMMAKLIDQYFITHLSLPAEEATRLTHEYYTVYGLAIEGLVRHHQIDPMDFNAKVDDALPLENILKPDVELRQLLEDIDRDKVRLWLFTNAYVNHGKRVVKLLGIEDQFEGLTYCDYGQVPFICKPAKAMFHKAMKEAGIDRPEDCYFVDDSYANCKSAEELGWTAAHLVEEDLPVPETKASTHQIRHLRKLRDVYPQFFKSTGRKYWDEDYVRALEAQVQSLLLALEKQQDGSEKETSPPVSLSEQILPESDALHEGLDDVEAAELAEAVPTKGPTVEFRGDLNDTPSTGKDAQSQERSQRAMEELCVMLWRTNVGDGVTIINDPTTGSKYALEAAQEAPPSAQFVPPENVLAYCRQPGLIHEMADTFLQNINKEHQFTQYTDIDFLQRYPYQAPDEAFLHSAIIATGTTFSLRPDAMKIGDTFGQFAESLAFTCCRLAPTVKVIQGLSMMSWRSLALGRDHFGWIFISMAAGMCVHLRLHVMALDECEARQLEASEQDIRTFWMFYIIDRTAISILGRNCALPWRRVNVPDFDTTFESSTADLAQVSFAWQCKLWYLHDQYMDQVFSTTFESLPIPQQVRILVASQDALNAFFRSRDNRLHLTGDSTPKPVILFHLAYQMTILITMPPFLRIFATISQASSSSSTTTGGQNSEFMLLVLRSLTGAATATSRLVRTYRRAHGFETPPNPVIIHHLLSAAIVHLMNATSWTPALRHQSTYWLRQCLELLRELQIAWPVRAVKSIKVIRVLAQRWGVMRALPIEFSYQIEPTAPGAERDYGAAPTLDRSTSDSSTAAANQVGLEYEWDRYGAAPSEAPVDFGTLDMNSFASLGTLDVSGLGVDRANPVGSVDIFQAFQGLANCEDFNWLSGNSM</sequence>
<dbReference type="SFLD" id="SFLDS00003">
    <property type="entry name" value="Haloacid_Dehalogenase"/>
    <property type="match status" value="1"/>
</dbReference>
<dbReference type="PANTHER" id="PTHR47438">
    <property type="entry name" value="PHOSPHATE METABOLISM PROTEIN 8-RELATED"/>
    <property type="match status" value="1"/>
</dbReference>
<protein>
    <recommendedName>
        <fullName evidence="3">Xylanolytic transcriptional activator regulatory domain-containing protein</fullName>
    </recommendedName>
</protein>
<dbReference type="CDD" id="cd12148">
    <property type="entry name" value="fungal_TF_MHR"/>
    <property type="match status" value="1"/>
</dbReference>
<dbReference type="GO" id="GO:0009166">
    <property type="term" value="P:nucleotide catabolic process"/>
    <property type="evidence" value="ECO:0007669"/>
    <property type="project" value="TreeGrafter"/>
</dbReference>
<dbReference type="InterPro" id="IPR036412">
    <property type="entry name" value="HAD-like_sf"/>
</dbReference>
<feature type="region of interest" description="Disordered" evidence="2">
    <location>
        <begin position="306"/>
        <end position="331"/>
    </location>
</feature>
<dbReference type="SFLD" id="SFLDG01132">
    <property type="entry name" value="C1.5.3:_5'-Nucleotidase_Like"/>
    <property type="match status" value="1"/>
</dbReference>
<keyword evidence="1" id="KW-0539">Nucleus</keyword>
<dbReference type="GO" id="GO:0006351">
    <property type="term" value="P:DNA-templated transcription"/>
    <property type="evidence" value="ECO:0007669"/>
    <property type="project" value="InterPro"/>
</dbReference>
<feature type="domain" description="Xylanolytic transcriptional activator regulatory" evidence="3">
    <location>
        <begin position="497"/>
        <end position="570"/>
    </location>
</feature>
<reference evidence="5" key="1">
    <citation type="journal article" date="2013" name="Mol. Plant Microbe Interact.">
        <title>Global aspects of pacC regulation of pathogenicity genes in Colletotrichum gloeosporioides as revealed by transcriptome analysis.</title>
        <authorList>
            <person name="Alkan N."/>
            <person name="Meng X."/>
            <person name="Friedlander G."/>
            <person name="Reuveni E."/>
            <person name="Sukno S."/>
            <person name="Sherman A."/>
            <person name="Thon M."/>
            <person name="Fluhr R."/>
            <person name="Prusky D."/>
        </authorList>
    </citation>
    <scope>NUCLEOTIDE SEQUENCE [LARGE SCALE GENOMIC DNA]</scope>
    <source>
        <strain evidence="5">Cg-14</strain>
    </source>
</reference>
<name>T0L2H0_COLGC</name>
<dbReference type="Pfam" id="PF00702">
    <property type="entry name" value="Hydrolase"/>
    <property type="match status" value="1"/>
</dbReference>
<evidence type="ECO:0000313" key="4">
    <source>
        <dbReference type="EMBL" id="EQB45836.1"/>
    </source>
</evidence>
<dbReference type="NCBIfam" id="TIGR01509">
    <property type="entry name" value="HAD-SF-IA-v3"/>
    <property type="match status" value="1"/>
</dbReference>
<gene>
    <name evidence="4" type="ORF">CGLO_15232</name>
</gene>
<dbReference type="Gene3D" id="1.10.150.450">
    <property type="match status" value="1"/>
</dbReference>
<comment type="caution">
    <text evidence="4">The sequence shown here is derived from an EMBL/GenBank/DDBJ whole genome shotgun (WGS) entry which is preliminary data.</text>
</comment>
<evidence type="ECO:0000256" key="1">
    <source>
        <dbReference type="ARBA" id="ARBA00023242"/>
    </source>
</evidence>
<dbReference type="InterPro" id="IPR007219">
    <property type="entry name" value="XnlR_reg_dom"/>
</dbReference>
<dbReference type="STRING" id="1237896.T0L2H0"/>
<dbReference type="PANTHER" id="PTHR47438:SF1">
    <property type="entry name" value="PHOSPHATE METABOLISM PROTEIN 8-RELATED"/>
    <property type="match status" value="1"/>
</dbReference>
<evidence type="ECO:0000259" key="3">
    <source>
        <dbReference type="SMART" id="SM00906"/>
    </source>
</evidence>
<dbReference type="GO" id="GO:0006206">
    <property type="term" value="P:pyrimidine nucleobase metabolic process"/>
    <property type="evidence" value="ECO:0007669"/>
    <property type="project" value="TreeGrafter"/>
</dbReference>
<dbReference type="GO" id="GO:0008270">
    <property type="term" value="F:zinc ion binding"/>
    <property type="evidence" value="ECO:0007669"/>
    <property type="project" value="InterPro"/>
</dbReference>
<dbReference type="EMBL" id="AMYD01003627">
    <property type="protein sequence ID" value="EQB45836.1"/>
    <property type="molecule type" value="Genomic_DNA"/>
</dbReference>
<dbReference type="SMART" id="SM00906">
    <property type="entry name" value="Fungal_trans"/>
    <property type="match status" value="1"/>
</dbReference>
<dbReference type="InterPro" id="IPR006439">
    <property type="entry name" value="HAD-SF_hydro_IA"/>
</dbReference>
<evidence type="ECO:0000256" key="2">
    <source>
        <dbReference type="SAM" id="MobiDB-lite"/>
    </source>
</evidence>
<dbReference type="InterPro" id="IPR010237">
    <property type="entry name" value="Pyr-5-nucltdase"/>
</dbReference>
<dbReference type="Proteomes" id="UP000015530">
    <property type="component" value="Unassembled WGS sequence"/>
</dbReference>
<dbReference type="NCBIfam" id="TIGR01993">
    <property type="entry name" value="Pyr-5-nucltdase"/>
    <property type="match status" value="1"/>
</dbReference>
<dbReference type="Gene3D" id="3.40.50.1000">
    <property type="entry name" value="HAD superfamily/HAD-like"/>
    <property type="match status" value="1"/>
</dbReference>
<dbReference type="SUPFAM" id="SSF56784">
    <property type="entry name" value="HAD-like"/>
    <property type="match status" value="1"/>
</dbReference>
<dbReference type="AlphaFoldDB" id="T0L2H0"/>
<dbReference type="Pfam" id="PF04082">
    <property type="entry name" value="Fungal_trans"/>
    <property type="match status" value="1"/>
</dbReference>
<evidence type="ECO:0000313" key="5">
    <source>
        <dbReference type="Proteomes" id="UP000015530"/>
    </source>
</evidence>
<dbReference type="InterPro" id="IPR023214">
    <property type="entry name" value="HAD_sf"/>
</dbReference>
<organism evidence="4 5">
    <name type="scientific">Colletotrichum gloeosporioides (strain Cg-14)</name>
    <name type="common">Anthracnose fungus</name>
    <name type="synonym">Glomerella cingulata</name>
    <dbReference type="NCBI Taxonomy" id="1237896"/>
    <lineage>
        <taxon>Eukaryota</taxon>
        <taxon>Fungi</taxon>
        <taxon>Dikarya</taxon>
        <taxon>Ascomycota</taxon>
        <taxon>Pezizomycotina</taxon>
        <taxon>Sordariomycetes</taxon>
        <taxon>Hypocreomycetidae</taxon>
        <taxon>Glomerellales</taxon>
        <taxon>Glomerellaceae</taxon>
        <taxon>Colletotrichum</taxon>
        <taxon>Colletotrichum gloeosporioides species complex</taxon>
    </lineage>
</organism>
<dbReference type="InterPro" id="IPR052791">
    <property type="entry name" value="SSM1_domain"/>
</dbReference>
<dbReference type="GO" id="GO:0003677">
    <property type="term" value="F:DNA binding"/>
    <property type="evidence" value="ECO:0007669"/>
    <property type="project" value="InterPro"/>
</dbReference>
<dbReference type="GO" id="GO:0008252">
    <property type="term" value="F:nucleotidase activity"/>
    <property type="evidence" value="ECO:0007669"/>
    <property type="project" value="TreeGrafter"/>
</dbReference>
<dbReference type="OrthoDB" id="10249920at2759"/>
<accession>T0L2H0</accession>